<gene>
    <name evidence="2" type="ORF">NCTC11862_02205</name>
</gene>
<dbReference type="STRING" id="35756.GCA_001044155_00057"/>
<evidence type="ECO:0000259" key="1">
    <source>
        <dbReference type="PROSITE" id="PS51186"/>
    </source>
</evidence>
<dbReference type="RefSeq" id="WP_018581856.1">
    <property type="nucleotide sequence ID" value="NZ_UFXQ01000001.1"/>
</dbReference>
<sequence>MATTTRTDRLILIPLTVEEATEAFKVYSDPRIWRHRPGQVHTEKETTRQLIERTHQSWTKHNLGPWAAYLRERPSEFIGVGGVEVYNDDVYDIKYRLRPDHWGNGFATEITEAAIRMAKRTNPDMPITARITTNHPASGRIVEKLGLSTIWEGRRAGTEDDPSEPDVRIYADRELSDDVLNTLKARP</sequence>
<protein>
    <submittedName>
        <fullName evidence="2">Acetyltransferase</fullName>
    </submittedName>
</protein>
<organism evidence="2 3">
    <name type="scientific">Corynebacterium pilosum</name>
    <dbReference type="NCBI Taxonomy" id="35756"/>
    <lineage>
        <taxon>Bacteria</taxon>
        <taxon>Bacillati</taxon>
        <taxon>Actinomycetota</taxon>
        <taxon>Actinomycetes</taxon>
        <taxon>Mycobacteriales</taxon>
        <taxon>Corynebacteriaceae</taxon>
        <taxon>Corynebacterium</taxon>
    </lineage>
</organism>
<keyword evidence="2" id="KW-0808">Transferase</keyword>
<feature type="domain" description="N-acetyltransferase" evidence="1">
    <location>
        <begin position="10"/>
        <end position="176"/>
    </location>
</feature>
<keyword evidence="3" id="KW-1185">Reference proteome</keyword>
<dbReference type="Gene3D" id="3.40.630.30">
    <property type="match status" value="1"/>
</dbReference>
<dbReference type="InterPro" id="IPR016181">
    <property type="entry name" value="Acyl_CoA_acyltransferase"/>
</dbReference>
<dbReference type="PROSITE" id="PS51186">
    <property type="entry name" value="GNAT"/>
    <property type="match status" value="1"/>
</dbReference>
<dbReference type="PANTHER" id="PTHR43792">
    <property type="entry name" value="GNAT FAMILY, PUTATIVE (AFU_ORTHOLOGUE AFUA_3G00765)-RELATED-RELATED"/>
    <property type="match status" value="1"/>
</dbReference>
<accession>A0A376CRY0</accession>
<dbReference type="InterPro" id="IPR051531">
    <property type="entry name" value="N-acetyltransferase"/>
</dbReference>
<reference evidence="2 3" key="1">
    <citation type="submission" date="2018-06" db="EMBL/GenBank/DDBJ databases">
        <authorList>
            <consortium name="Pathogen Informatics"/>
            <person name="Doyle S."/>
        </authorList>
    </citation>
    <scope>NUCLEOTIDE SEQUENCE [LARGE SCALE GENOMIC DNA]</scope>
    <source>
        <strain evidence="2 3">NCTC11862</strain>
    </source>
</reference>
<dbReference type="SUPFAM" id="SSF55729">
    <property type="entry name" value="Acyl-CoA N-acyltransferases (Nat)"/>
    <property type="match status" value="1"/>
</dbReference>
<dbReference type="InterPro" id="IPR000182">
    <property type="entry name" value="GNAT_dom"/>
</dbReference>
<dbReference type="PANTHER" id="PTHR43792:SF13">
    <property type="entry name" value="ACETYLTRANSFERASE"/>
    <property type="match status" value="1"/>
</dbReference>
<dbReference type="GO" id="GO:0016747">
    <property type="term" value="F:acyltransferase activity, transferring groups other than amino-acyl groups"/>
    <property type="evidence" value="ECO:0007669"/>
    <property type="project" value="InterPro"/>
</dbReference>
<name>A0A376CRY0_9CORY</name>
<proteinExistence type="predicted"/>
<evidence type="ECO:0000313" key="2">
    <source>
        <dbReference type="EMBL" id="STC70388.1"/>
    </source>
</evidence>
<dbReference type="EMBL" id="UFXQ01000001">
    <property type="protein sequence ID" value="STC70388.1"/>
    <property type="molecule type" value="Genomic_DNA"/>
</dbReference>
<evidence type="ECO:0000313" key="3">
    <source>
        <dbReference type="Proteomes" id="UP000254467"/>
    </source>
</evidence>
<dbReference type="OrthoDB" id="3533156at2"/>
<dbReference type="Pfam" id="PF13302">
    <property type="entry name" value="Acetyltransf_3"/>
    <property type="match status" value="1"/>
</dbReference>
<dbReference type="Proteomes" id="UP000254467">
    <property type="component" value="Unassembled WGS sequence"/>
</dbReference>
<dbReference type="AlphaFoldDB" id="A0A376CRY0"/>